<gene>
    <name evidence="1" type="ORF">ONB1V03_LOCUS17412</name>
</gene>
<dbReference type="EMBL" id="OC936311">
    <property type="protein sequence ID" value="CAD7660849.1"/>
    <property type="molecule type" value="Genomic_DNA"/>
</dbReference>
<name>A0A7R9MII0_9ACAR</name>
<dbReference type="EMBL" id="CAJPVJ010021486">
    <property type="protein sequence ID" value="CAG2177985.1"/>
    <property type="molecule type" value="Genomic_DNA"/>
</dbReference>
<dbReference type="AlphaFoldDB" id="A0A7R9MII0"/>
<protein>
    <submittedName>
        <fullName evidence="1">Uncharacterized protein</fullName>
    </submittedName>
</protein>
<keyword evidence="2" id="KW-1185">Reference proteome</keyword>
<evidence type="ECO:0000313" key="1">
    <source>
        <dbReference type="EMBL" id="CAD7660849.1"/>
    </source>
</evidence>
<evidence type="ECO:0000313" key="2">
    <source>
        <dbReference type="Proteomes" id="UP000728032"/>
    </source>
</evidence>
<proteinExistence type="predicted"/>
<sequence>MYLFSSPSSELLLESVEKDPSYHSSGKITLLWRRFLTANDHKTAQITWNRVVIPLTHIQHEYELMFSWSQTYRGSSGSTRNKQIIALDNISLSKECFGIGMPAPPHRPLPDTTASLHIDIPTNTSLTSYRLTPCGAVGRVGPTYRQCEHFYLNSNTRAAVIDTSSI</sequence>
<dbReference type="OrthoDB" id="73209at2759"/>
<reference evidence="1" key="1">
    <citation type="submission" date="2020-11" db="EMBL/GenBank/DDBJ databases">
        <authorList>
            <person name="Tran Van P."/>
        </authorList>
    </citation>
    <scope>NUCLEOTIDE SEQUENCE</scope>
</reference>
<dbReference type="Proteomes" id="UP000728032">
    <property type="component" value="Unassembled WGS sequence"/>
</dbReference>
<organism evidence="1">
    <name type="scientific">Oppiella nova</name>
    <dbReference type="NCBI Taxonomy" id="334625"/>
    <lineage>
        <taxon>Eukaryota</taxon>
        <taxon>Metazoa</taxon>
        <taxon>Ecdysozoa</taxon>
        <taxon>Arthropoda</taxon>
        <taxon>Chelicerata</taxon>
        <taxon>Arachnida</taxon>
        <taxon>Acari</taxon>
        <taxon>Acariformes</taxon>
        <taxon>Sarcoptiformes</taxon>
        <taxon>Oribatida</taxon>
        <taxon>Brachypylina</taxon>
        <taxon>Oppioidea</taxon>
        <taxon>Oppiidae</taxon>
        <taxon>Oppiella</taxon>
    </lineage>
</organism>
<accession>A0A7R9MII0</accession>
<feature type="non-terminal residue" evidence="1">
    <location>
        <position position="1"/>
    </location>
</feature>